<dbReference type="Proteomes" id="UP000663879">
    <property type="component" value="Unassembled WGS sequence"/>
</dbReference>
<accession>A0A813QWQ7</accession>
<protein>
    <submittedName>
        <fullName evidence="2">Uncharacterized protein</fullName>
    </submittedName>
</protein>
<comment type="caution">
    <text evidence="2">The sequence shown here is derived from an EMBL/GenBank/DDBJ whole genome shotgun (WGS) entry which is preliminary data.</text>
</comment>
<feature type="compositionally biased region" description="Polar residues" evidence="1">
    <location>
        <begin position="119"/>
        <end position="134"/>
    </location>
</feature>
<organism evidence="2 3">
    <name type="scientific">Brachionus calyciflorus</name>
    <dbReference type="NCBI Taxonomy" id="104777"/>
    <lineage>
        <taxon>Eukaryota</taxon>
        <taxon>Metazoa</taxon>
        <taxon>Spiralia</taxon>
        <taxon>Gnathifera</taxon>
        <taxon>Rotifera</taxon>
        <taxon>Eurotatoria</taxon>
        <taxon>Monogononta</taxon>
        <taxon>Pseudotrocha</taxon>
        <taxon>Ploima</taxon>
        <taxon>Brachionidae</taxon>
        <taxon>Brachionus</taxon>
    </lineage>
</organism>
<reference evidence="2" key="1">
    <citation type="submission" date="2021-02" db="EMBL/GenBank/DDBJ databases">
        <authorList>
            <person name="Nowell W R."/>
        </authorList>
    </citation>
    <scope>NUCLEOTIDE SEQUENCE</scope>
    <source>
        <strain evidence="2">Ploen Becks lab</strain>
    </source>
</reference>
<sequence length="172" mass="19702">MFNRNVSELLKLLRSKLSKAEKKKFLNEVKEVKPLLNNSVNEGNSEKKLQNPSIHSEGSENRLTKTNYLSRHDSFDQKLDIKTGGNRKKKNRNMVAGNVGSGIGSPRNLTENLDDEYLPQNNRKSRSNVNTSNYSINRNGEIQIPISYEKRNKTEYTDSRVAYRLASSNERL</sequence>
<dbReference type="EMBL" id="CAJNOC010000542">
    <property type="protein sequence ID" value="CAF0774473.1"/>
    <property type="molecule type" value="Genomic_DNA"/>
</dbReference>
<feature type="region of interest" description="Disordered" evidence="1">
    <location>
        <begin position="37"/>
        <end position="61"/>
    </location>
</feature>
<name>A0A813QWQ7_9BILA</name>
<keyword evidence="3" id="KW-1185">Reference proteome</keyword>
<feature type="region of interest" description="Disordered" evidence="1">
    <location>
        <begin position="81"/>
        <end position="134"/>
    </location>
</feature>
<evidence type="ECO:0000313" key="2">
    <source>
        <dbReference type="EMBL" id="CAF0774473.1"/>
    </source>
</evidence>
<evidence type="ECO:0000313" key="3">
    <source>
        <dbReference type="Proteomes" id="UP000663879"/>
    </source>
</evidence>
<evidence type="ECO:0000256" key="1">
    <source>
        <dbReference type="SAM" id="MobiDB-lite"/>
    </source>
</evidence>
<dbReference type="AlphaFoldDB" id="A0A813QWQ7"/>
<dbReference type="OrthoDB" id="10466549at2759"/>
<gene>
    <name evidence="2" type="ORF">OXX778_LOCUS5127</name>
</gene>
<proteinExistence type="predicted"/>